<evidence type="ECO:0000259" key="6">
    <source>
        <dbReference type="Pfam" id="PF00705"/>
    </source>
</evidence>
<feature type="domain" description="Proliferating cell nuclear antigen PCNA N-terminal" evidence="6">
    <location>
        <begin position="1"/>
        <end position="110"/>
    </location>
</feature>
<dbReference type="AlphaFoldDB" id="A0A7J4JJK9"/>
<keyword evidence="3 4" id="KW-0235">DNA replication</keyword>
<evidence type="ECO:0000256" key="4">
    <source>
        <dbReference type="RuleBase" id="RU003671"/>
    </source>
</evidence>
<comment type="subunit">
    <text evidence="3">Homotrimer. The subunits circularize to form a toroid; DNA passes through its center. Replication factor C (RFC) is required to load the toroid on the DNA.</text>
</comment>
<reference evidence="9" key="3">
    <citation type="submission" date="2021-05" db="EMBL/GenBank/DDBJ databases">
        <title>Protein family content uncovers lineage relationships and bacterial pathway maintenance mechanisms in DPANN archaea.</title>
        <authorList>
            <person name="Castelle C.J."/>
            <person name="Meheust R."/>
            <person name="Jaffe A.L."/>
            <person name="Seitz K."/>
            <person name="Gong X."/>
            <person name="Baker B.J."/>
            <person name="Banfield J.F."/>
        </authorList>
    </citation>
    <scope>NUCLEOTIDE SEQUENCE</scope>
    <source>
        <strain evidence="9">RIFCSPLOWO2_01_FULL_58_19</strain>
    </source>
</reference>
<dbReference type="InterPro" id="IPR022648">
    <property type="entry name" value="Pr_cel_nuc_antig_N"/>
</dbReference>
<reference evidence="9" key="2">
    <citation type="submission" date="2021-03" db="EMBL/GenBank/DDBJ databases">
        <authorList>
            <person name="Jaffe A."/>
        </authorList>
    </citation>
    <scope>NUCLEOTIDE SEQUENCE</scope>
    <source>
        <strain evidence="9">RIFCSPLOWO2_01_FULL_58_19</strain>
    </source>
</reference>
<comment type="similarity">
    <text evidence="1 3 4">Belongs to the PCNA family.</text>
</comment>
<dbReference type="SUPFAM" id="SSF55979">
    <property type="entry name" value="DNA clamp"/>
    <property type="match status" value="2"/>
</dbReference>
<protein>
    <recommendedName>
        <fullName evidence="3">DNA polymerase sliding clamp</fullName>
    </recommendedName>
    <alternativeName>
        <fullName evidence="3">Proliferating cell nuclear antigen homolog</fullName>
        <shortName evidence="3">PCNA</shortName>
    </alternativeName>
</protein>
<dbReference type="GO" id="GO:0030337">
    <property type="term" value="F:DNA polymerase processivity factor activity"/>
    <property type="evidence" value="ECO:0007669"/>
    <property type="project" value="UniProtKB-UniRule"/>
</dbReference>
<name>A0A7J4JJK9_9ARCH</name>
<dbReference type="InterPro" id="IPR022649">
    <property type="entry name" value="Pr_cel_nuc_antig_C"/>
</dbReference>
<accession>A0A7J4JJK9</accession>
<dbReference type="PANTHER" id="PTHR11352:SF0">
    <property type="entry name" value="PROLIFERATING CELL NUCLEAR ANTIGEN"/>
    <property type="match status" value="1"/>
</dbReference>
<dbReference type="Pfam" id="PF02747">
    <property type="entry name" value="PCNA_C"/>
    <property type="match status" value="1"/>
</dbReference>
<evidence type="ECO:0000313" key="10">
    <source>
        <dbReference type="Proteomes" id="UP000564964"/>
    </source>
</evidence>
<dbReference type="GO" id="GO:0006272">
    <property type="term" value="P:leading strand elongation"/>
    <property type="evidence" value="ECO:0007669"/>
    <property type="project" value="TreeGrafter"/>
</dbReference>
<dbReference type="CDD" id="cd00577">
    <property type="entry name" value="PCNA"/>
    <property type="match status" value="1"/>
</dbReference>
<dbReference type="NCBIfam" id="TIGR00590">
    <property type="entry name" value="pcna"/>
    <property type="match status" value="1"/>
</dbReference>
<evidence type="ECO:0000256" key="3">
    <source>
        <dbReference type="HAMAP-Rule" id="MF_00317"/>
    </source>
</evidence>
<dbReference type="Gene3D" id="3.70.10.10">
    <property type="match status" value="1"/>
</dbReference>
<keyword evidence="2 3" id="KW-0238">DNA-binding</keyword>
<dbReference type="Proteomes" id="UP000678237">
    <property type="component" value="Unassembled WGS sequence"/>
</dbReference>
<evidence type="ECO:0000313" key="8">
    <source>
        <dbReference type="EMBL" id="HIH16535.1"/>
    </source>
</evidence>
<dbReference type="GO" id="GO:0006275">
    <property type="term" value="P:regulation of DNA replication"/>
    <property type="evidence" value="ECO:0007669"/>
    <property type="project" value="UniProtKB-UniRule"/>
</dbReference>
<organism evidence="8 10">
    <name type="scientific">Candidatus Iainarchaeum sp</name>
    <dbReference type="NCBI Taxonomy" id="3101447"/>
    <lineage>
        <taxon>Archaea</taxon>
        <taxon>Candidatus Iainarchaeota</taxon>
        <taxon>Candidatus Iainarchaeia</taxon>
        <taxon>Candidatus Iainarchaeales</taxon>
        <taxon>Candidatus Iainarchaeaceae</taxon>
        <taxon>Candidatus Iainarchaeum</taxon>
    </lineage>
</organism>
<comment type="caution">
    <text evidence="8">The sequence shown here is derived from an EMBL/GenBank/DDBJ whole genome shotgun (WGS) entry which is preliminary data.</text>
</comment>
<feature type="domain" description="Proliferating cell nuclear antigen PCNA C-terminal" evidence="7">
    <location>
        <begin position="125"/>
        <end position="243"/>
    </location>
</feature>
<dbReference type="EMBL" id="JAGVWE010000002">
    <property type="protein sequence ID" value="MBS3062439.1"/>
    <property type="molecule type" value="Genomic_DNA"/>
</dbReference>
<dbReference type="GO" id="GO:0003677">
    <property type="term" value="F:DNA binding"/>
    <property type="evidence" value="ECO:0007669"/>
    <property type="project" value="UniProtKB-UniRule"/>
</dbReference>
<dbReference type="InterPro" id="IPR000730">
    <property type="entry name" value="Pr_cel_nuc_antig"/>
</dbReference>
<sequence length="248" mass="26899">MELVFEDAGLFKRAVDAIAVLIDEAEFIVDQKGFALKATDPSQISMVDFFLDKNAFKEFKVPSLVKLGLDLNYLSQIMARAKSKDALELALEKDNSRLHIVFKGEGTRRFSIPLIDVSAAELPSPKIDFDAEIIVAAGSLQDSLKDASLISSHVSLGTDGAAFYVKAHSSKGTLNNELSKKDKSVKEIKAKKDAAAMFPLDYLQNMLKSADSATSVSVCLKSSAPVKIAYPIGASTITYFLAPRIESD</sequence>
<evidence type="ECO:0000313" key="9">
    <source>
        <dbReference type="EMBL" id="MBS3062439.1"/>
    </source>
</evidence>
<comment type="function">
    <text evidence="5">Sliding clamp subunit. Responsible for tethering the catalytic subunit of DNA polymerase to DNA during high-speed replication.</text>
</comment>
<dbReference type="PRINTS" id="PR00339">
    <property type="entry name" value="PCNACYCLIN"/>
</dbReference>
<evidence type="ECO:0000256" key="2">
    <source>
        <dbReference type="ARBA" id="ARBA00023125"/>
    </source>
</evidence>
<evidence type="ECO:0000259" key="7">
    <source>
        <dbReference type="Pfam" id="PF02747"/>
    </source>
</evidence>
<comment type="function">
    <text evidence="3">Sliding clamp subunit that acts as a moving platform for DNA processing. Responsible for tethering the catalytic subunit of DNA polymerase and other proteins to DNA during high-speed replication.</text>
</comment>
<evidence type="ECO:0000256" key="1">
    <source>
        <dbReference type="ARBA" id="ARBA00010462"/>
    </source>
</evidence>
<dbReference type="HAMAP" id="MF_00317">
    <property type="entry name" value="DNApol_clamp_arch"/>
    <property type="match status" value="1"/>
</dbReference>
<dbReference type="InterPro" id="IPR046938">
    <property type="entry name" value="DNA_clamp_sf"/>
</dbReference>
<dbReference type="EMBL" id="DUGH01000098">
    <property type="protein sequence ID" value="HIH16535.1"/>
    <property type="molecule type" value="Genomic_DNA"/>
</dbReference>
<dbReference type="Proteomes" id="UP000564964">
    <property type="component" value="Unassembled WGS sequence"/>
</dbReference>
<dbReference type="PANTHER" id="PTHR11352">
    <property type="entry name" value="PROLIFERATING CELL NUCLEAR ANTIGEN"/>
    <property type="match status" value="1"/>
</dbReference>
<evidence type="ECO:0000256" key="5">
    <source>
        <dbReference type="RuleBase" id="RU003673"/>
    </source>
</evidence>
<proteinExistence type="inferred from homology"/>
<reference evidence="10" key="1">
    <citation type="journal article" date="2020" name="bioRxiv">
        <title>A rank-normalized archaeal taxonomy based on genome phylogeny resolves widespread incomplete and uneven classifications.</title>
        <authorList>
            <person name="Rinke C."/>
            <person name="Chuvochina M."/>
            <person name="Mussig A.J."/>
            <person name="Chaumeil P.-A."/>
            <person name="Waite D.W."/>
            <person name="Whitman W.B."/>
            <person name="Parks D.H."/>
            <person name="Hugenholtz P."/>
        </authorList>
    </citation>
    <scope>NUCLEOTIDE SEQUENCE [LARGE SCALE GENOMIC DNA]</scope>
</reference>
<dbReference type="Pfam" id="PF00705">
    <property type="entry name" value="PCNA_N"/>
    <property type="match status" value="1"/>
</dbReference>
<gene>
    <name evidence="3 8" type="primary">pcn</name>
    <name evidence="8" type="ORF">HA252_03975</name>
    <name evidence="9" type="ORF">J4203_01075</name>
</gene>